<feature type="non-terminal residue" evidence="1">
    <location>
        <position position="27"/>
    </location>
</feature>
<dbReference type="AlphaFoldDB" id="A0A5J4S226"/>
<comment type="caution">
    <text evidence="1">The sequence shown here is derived from an EMBL/GenBank/DDBJ whole genome shotgun (WGS) entry which is preliminary data.</text>
</comment>
<dbReference type="EC" id="1.1.1.205" evidence="1"/>
<evidence type="ECO:0000313" key="1">
    <source>
        <dbReference type="EMBL" id="KAA6339490.1"/>
    </source>
</evidence>
<name>A0A5J4S226_9ZZZZ</name>
<organism evidence="1">
    <name type="scientific">termite gut metagenome</name>
    <dbReference type="NCBI Taxonomy" id="433724"/>
    <lineage>
        <taxon>unclassified sequences</taxon>
        <taxon>metagenomes</taxon>
        <taxon>organismal metagenomes</taxon>
    </lineage>
</organism>
<gene>
    <name evidence="1" type="ORF">EZS27_012562</name>
</gene>
<dbReference type="GO" id="GO:0003938">
    <property type="term" value="F:IMP dehydrogenase activity"/>
    <property type="evidence" value="ECO:0007669"/>
    <property type="project" value="UniProtKB-EC"/>
</dbReference>
<sequence>MSFIADKIVMDGLTFDDVLLIPAYSEV</sequence>
<keyword evidence="1" id="KW-0560">Oxidoreductase</keyword>
<proteinExistence type="predicted"/>
<accession>A0A5J4S226</accession>
<protein>
    <submittedName>
        <fullName evidence="1">Inosine-5'-monophosphate dehydrogenase</fullName>
        <ecNumber evidence="1">1.1.1.205</ecNumber>
    </submittedName>
</protein>
<dbReference type="EMBL" id="SNRY01000532">
    <property type="protein sequence ID" value="KAA6339490.1"/>
    <property type="molecule type" value="Genomic_DNA"/>
</dbReference>
<reference evidence="1" key="1">
    <citation type="submission" date="2019-03" db="EMBL/GenBank/DDBJ databases">
        <title>Single cell metagenomics reveals metabolic interactions within the superorganism composed of flagellate Streblomastix strix and complex community of Bacteroidetes bacteria on its surface.</title>
        <authorList>
            <person name="Treitli S.C."/>
            <person name="Kolisko M."/>
            <person name="Husnik F."/>
            <person name="Keeling P."/>
            <person name="Hampl V."/>
        </authorList>
    </citation>
    <scope>NUCLEOTIDE SEQUENCE</scope>
    <source>
        <strain evidence="1">STM</strain>
    </source>
</reference>